<evidence type="ECO:0000313" key="2">
    <source>
        <dbReference type="EMBL" id="TQM68878.1"/>
    </source>
</evidence>
<evidence type="ECO:0000313" key="3">
    <source>
        <dbReference type="Proteomes" id="UP000316706"/>
    </source>
</evidence>
<accession>A0A543IE64</accession>
<sequence>MRRMLPREGVNAVRVVVGLLVRGDYEELETLTEGRRFSAADMADAIAGRGLDLIDPPEDAYDAVDAVEVTGTAPAAGGRRAFGVTFPLWTAQEGRSALALRLTLSEVMDGVWTVELDAIGAA</sequence>
<proteinExistence type="predicted"/>
<dbReference type="Pfam" id="PF24705">
    <property type="entry name" value="DUF7668"/>
    <property type="match status" value="1"/>
</dbReference>
<gene>
    <name evidence="2" type="ORF">FHX41_2553</name>
</gene>
<organism evidence="2 3">
    <name type="scientific">Actinomadura hallensis</name>
    <dbReference type="NCBI Taxonomy" id="337895"/>
    <lineage>
        <taxon>Bacteria</taxon>
        <taxon>Bacillati</taxon>
        <taxon>Actinomycetota</taxon>
        <taxon>Actinomycetes</taxon>
        <taxon>Streptosporangiales</taxon>
        <taxon>Thermomonosporaceae</taxon>
        <taxon>Actinomadura</taxon>
    </lineage>
</organism>
<protein>
    <recommendedName>
        <fullName evidence="1">DUF7668 domain-containing protein</fullName>
    </recommendedName>
</protein>
<keyword evidence="3" id="KW-1185">Reference proteome</keyword>
<name>A0A543IE64_9ACTN</name>
<dbReference type="AlphaFoldDB" id="A0A543IE64"/>
<feature type="domain" description="DUF7668" evidence="1">
    <location>
        <begin position="17"/>
        <end position="119"/>
    </location>
</feature>
<reference evidence="2 3" key="1">
    <citation type="submission" date="2019-06" db="EMBL/GenBank/DDBJ databases">
        <title>Sequencing the genomes of 1000 actinobacteria strains.</title>
        <authorList>
            <person name="Klenk H.-P."/>
        </authorList>
    </citation>
    <scope>NUCLEOTIDE SEQUENCE [LARGE SCALE GENOMIC DNA]</scope>
    <source>
        <strain evidence="2 3">DSM 45043</strain>
    </source>
</reference>
<dbReference type="Proteomes" id="UP000316706">
    <property type="component" value="Unassembled WGS sequence"/>
</dbReference>
<dbReference type="InterPro" id="IPR056085">
    <property type="entry name" value="DUF7668"/>
</dbReference>
<comment type="caution">
    <text evidence="2">The sequence shown here is derived from an EMBL/GenBank/DDBJ whole genome shotgun (WGS) entry which is preliminary data.</text>
</comment>
<evidence type="ECO:0000259" key="1">
    <source>
        <dbReference type="Pfam" id="PF24705"/>
    </source>
</evidence>
<dbReference type="EMBL" id="VFPO01000001">
    <property type="protein sequence ID" value="TQM68878.1"/>
    <property type="molecule type" value="Genomic_DNA"/>
</dbReference>